<gene>
    <name evidence="1" type="ORF">PPRIM_AZ9-3.1.T0310174</name>
</gene>
<evidence type="ECO:0000313" key="2">
    <source>
        <dbReference type="Proteomes" id="UP000688137"/>
    </source>
</evidence>
<name>A0A8S1L0D7_PARPR</name>
<dbReference type="Proteomes" id="UP000688137">
    <property type="component" value="Unassembled WGS sequence"/>
</dbReference>
<keyword evidence="2" id="KW-1185">Reference proteome</keyword>
<proteinExistence type="predicted"/>
<dbReference type="EMBL" id="CAJJDM010000030">
    <property type="protein sequence ID" value="CAD8061169.1"/>
    <property type="molecule type" value="Genomic_DNA"/>
</dbReference>
<accession>A0A8S1L0D7</accession>
<protein>
    <submittedName>
        <fullName evidence="1">Uncharacterized protein</fullName>
    </submittedName>
</protein>
<reference evidence="1" key="1">
    <citation type="submission" date="2021-01" db="EMBL/GenBank/DDBJ databases">
        <authorList>
            <consortium name="Genoscope - CEA"/>
            <person name="William W."/>
        </authorList>
    </citation>
    <scope>NUCLEOTIDE SEQUENCE</scope>
</reference>
<comment type="caution">
    <text evidence="1">The sequence shown here is derived from an EMBL/GenBank/DDBJ whole genome shotgun (WGS) entry which is preliminary data.</text>
</comment>
<dbReference type="AlphaFoldDB" id="A0A8S1L0D7"/>
<organism evidence="1 2">
    <name type="scientific">Paramecium primaurelia</name>
    <dbReference type="NCBI Taxonomy" id="5886"/>
    <lineage>
        <taxon>Eukaryota</taxon>
        <taxon>Sar</taxon>
        <taxon>Alveolata</taxon>
        <taxon>Ciliophora</taxon>
        <taxon>Intramacronucleata</taxon>
        <taxon>Oligohymenophorea</taxon>
        <taxon>Peniculida</taxon>
        <taxon>Parameciidae</taxon>
        <taxon>Paramecium</taxon>
    </lineage>
</organism>
<evidence type="ECO:0000313" key="1">
    <source>
        <dbReference type="EMBL" id="CAD8061169.1"/>
    </source>
</evidence>
<sequence>MQLTQFQDKILWNLKEENQRKKREMKIKKKESKIDLH</sequence>